<name>A0AA38H5X2_9TREE</name>
<dbReference type="Gene3D" id="1.20.120.1900">
    <property type="entry name" value="Gamma-tubulin complex, C-terminal domain"/>
    <property type="match status" value="1"/>
</dbReference>
<dbReference type="GO" id="GO:0000278">
    <property type="term" value="P:mitotic cell cycle"/>
    <property type="evidence" value="ECO:0007669"/>
    <property type="project" value="TreeGrafter"/>
</dbReference>
<evidence type="ECO:0000256" key="1">
    <source>
        <dbReference type="ARBA" id="ARBA00004267"/>
    </source>
</evidence>
<comment type="caution">
    <text evidence="10">The sequence shown here is derived from an EMBL/GenBank/DDBJ whole genome shotgun (WGS) entry which is preliminary data.</text>
</comment>
<feature type="domain" description="Gamma tubulin complex component protein N-terminal" evidence="9">
    <location>
        <begin position="2"/>
        <end position="285"/>
    </location>
</feature>
<evidence type="ECO:0000256" key="6">
    <source>
        <dbReference type="RuleBase" id="RU363050"/>
    </source>
</evidence>
<dbReference type="GO" id="GO:0044732">
    <property type="term" value="C:mitotic spindle pole body"/>
    <property type="evidence" value="ECO:0007669"/>
    <property type="project" value="TreeGrafter"/>
</dbReference>
<keyword evidence="4 6" id="KW-0493">Microtubule</keyword>
<accession>A0AA38H5X2</accession>
<dbReference type="GO" id="GO:0051321">
    <property type="term" value="P:meiotic cell cycle"/>
    <property type="evidence" value="ECO:0007669"/>
    <property type="project" value="TreeGrafter"/>
</dbReference>
<dbReference type="RefSeq" id="XP_052942816.1">
    <property type="nucleotide sequence ID" value="XM_053086136.1"/>
</dbReference>
<feature type="region of interest" description="Disordered" evidence="7">
    <location>
        <begin position="791"/>
        <end position="829"/>
    </location>
</feature>
<evidence type="ECO:0000259" key="9">
    <source>
        <dbReference type="Pfam" id="PF17681"/>
    </source>
</evidence>
<evidence type="ECO:0000256" key="2">
    <source>
        <dbReference type="ARBA" id="ARBA00010337"/>
    </source>
</evidence>
<dbReference type="GO" id="GO:0043015">
    <property type="term" value="F:gamma-tubulin binding"/>
    <property type="evidence" value="ECO:0007669"/>
    <property type="project" value="InterPro"/>
</dbReference>
<dbReference type="Proteomes" id="UP001164286">
    <property type="component" value="Unassembled WGS sequence"/>
</dbReference>
<feature type="compositionally biased region" description="Polar residues" evidence="7">
    <location>
        <begin position="585"/>
        <end position="597"/>
    </location>
</feature>
<keyword evidence="5 6" id="KW-0206">Cytoskeleton</keyword>
<comment type="similarity">
    <text evidence="2 6">Belongs to the TUBGCP family.</text>
</comment>
<keyword evidence="3 6" id="KW-0963">Cytoplasm</keyword>
<feature type="region of interest" description="Disordered" evidence="7">
    <location>
        <begin position="758"/>
        <end position="777"/>
    </location>
</feature>
<evidence type="ECO:0000256" key="5">
    <source>
        <dbReference type="ARBA" id="ARBA00023212"/>
    </source>
</evidence>
<dbReference type="InterPro" id="IPR040457">
    <property type="entry name" value="GCP_C"/>
</dbReference>
<dbReference type="InterPro" id="IPR042241">
    <property type="entry name" value="GCP_C_sf"/>
</dbReference>
<proteinExistence type="inferred from homology"/>
<reference evidence="10" key="1">
    <citation type="journal article" date="2022" name="G3 (Bethesda)">
        <title>High quality genome of the basidiomycete yeast Dioszegia hungarica PDD-24b-2 isolated from cloud water.</title>
        <authorList>
            <person name="Jarrige D."/>
            <person name="Haridas S."/>
            <person name="Bleykasten-Grosshans C."/>
            <person name="Joly M."/>
            <person name="Nadalig T."/>
            <person name="Sancelme M."/>
            <person name="Vuilleumier S."/>
            <person name="Grigoriev I.V."/>
            <person name="Amato P."/>
            <person name="Bringel F."/>
        </authorList>
    </citation>
    <scope>NUCLEOTIDE SEQUENCE</scope>
    <source>
        <strain evidence="10">PDD-24b-2</strain>
    </source>
</reference>
<protein>
    <recommendedName>
        <fullName evidence="6">Spindle pole body component</fullName>
    </recommendedName>
</protein>
<dbReference type="PANTHER" id="PTHR19302:SF27">
    <property type="entry name" value="GAMMA-TUBULIN COMPLEX COMPONENT 4"/>
    <property type="match status" value="1"/>
</dbReference>
<dbReference type="InterPro" id="IPR041470">
    <property type="entry name" value="GCP_N"/>
</dbReference>
<dbReference type="Pfam" id="PF04130">
    <property type="entry name" value="GCP_C_terminal"/>
    <property type="match status" value="1"/>
</dbReference>
<dbReference type="GO" id="GO:0007020">
    <property type="term" value="P:microtubule nucleation"/>
    <property type="evidence" value="ECO:0007669"/>
    <property type="project" value="InterPro"/>
</dbReference>
<dbReference type="AlphaFoldDB" id="A0AA38H5X2"/>
<evidence type="ECO:0000256" key="7">
    <source>
        <dbReference type="SAM" id="MobiDB-lite"/>
    </source>
</evidence>
<dbReference type="GO" id="GO:0031122">
    <property type="term" value="P:cytoplasmic microtubule organization"/>
    <property type="evidence" value="ECO:0007669"/>
    <property type="project" value="TreeGrafter"/>
</dbReference>
<feature type="region of interest" description="Disordered" evidence="7">
    <location>
        <begin position="580"/>
        <end position="648"/>
    </location>
</feature>
<feature type="domain" description="Gamma tubulin complex component C-terminal" evidence="8">
    <location>
        <begin position="344"/>
        <end position="846"/>
    </location>
</feature>
<dbReference type="GeneID" id="77725337"/>
<dbReference type="GO" id="GO:0000930">
    <property type="term" value="C:gamma-tubulin complex"/>
    <property type="evidence" value="ECO:0007669"/>
    <property type="project" value="TreeGrafter"/>
</dbReference>
<evidence type="ECO:0000313" key="10">
    <source>
        <dbReference type="EMBL" id="KAI9633039.1"/>
    </source>
</evidence>
<sequence>MLAEVLLVLSGHPSAFFVPVPSSSPNTLHLAPSLAEYLHPGEVASLNSLGQLAHRYQHIRKWALDVQERSRLAVLLENTSRKGKERADLNSVDAQTRSEGVYFATLAAGILEVLREYELLVVETEARVLAVDPGLVQDGKNHVPLSTLVATFDGWQPVLASLSQLLGTLSSSPSPSPTWTPGLLIRLIAESCDTGNPRLRSIYLALLSGLRTLFLTHLTAFLLFGFAPSVATPASPSIGIDAGPDPLSPQHRVYRLNADLVPPGIGHRTRESILYVGRVAATLQREGRALPVGLAAGLREEIMGVEDLEEGGELDRAVSRVRAEVGEWLWKNVLTGPQVAEAIESFGNYFLLRKADFSLSLIREIHRLSRTKLLTSNPRSSTSVIRDSDLNNALLRASLGTSAETDSNLDKLSFKLEHGPLRPIMPSLQARKRPVVESQAQAVPQGGSPTRDLFSSVVLGAPVELRYRIGWPLDLFMTPSSIAAYSDIHAYLFALRDTHTRLVDAWARLSAAHRQRCKRGERVEEAGRGLSKAVWNTARTMLFFLDQLLGHFMIDIIDVQHQRLLNDLDVVGLAGAGDLAKSRSDAGTSPAASTRKGQSVRPRSSIPRFDSVSKSLAASARSEAGSSTSDGFDAQSVRSKARPPTPRQTQATFLDFLSLRQMHTRHLAFLRDGLLLTDPDLAVSVQDIIDTCKRFAVLVDRWGGDGVPEALASEGEELTVERTKQMVELGQASRQSGVTFNEQLSDFFRALLETQNPTISKDDASSTGTAGTSFSKTARTVQMSRLISRQQTGFSMSAARRPGASGAGVGHPKSKAEVEREEKGMEAEAAMSRHIEQLLLRLDLNGVMTGWMAKEDEGVRTQNVLVEGGL</sequence>
<organism evidence="10 11">
    <name type="scientific">Dioszegia hungarica</name>
    <dbReference type="NCBI Taxonomy" id="4972"/>
    <lineage>
        <taxon>Eukaryota</taxon>
        <taxon>Fungi</taxon>
        <taxon>Dikarya</taxon>
        <taxon>Basidiomycota</taxon>
        <taxon>Agaricomycotina</taxon>
        <taxon>Tremellomycetes</taxon>
        <taxon>Tremellales</taxon>
        <taxon>Bulleribasidiaceae</taxon>
        <taxon>Dioszegia</taxon>
    </lineage>
</organism>
<evidence type="ECO:0000259" key="8">
    <source>
        <dbReference type="Pfam" id="PF04130"/>
    </source>
</evidence>
<dbReference type="EMBL" id="JAKWFO010000013">
    <property type="protein sequence ID" value="KAI9633039.1"/>
    <property type="molecule type" value="Genomic_DNA"/>
</dbReference>
<dbReference type="Pfam" id="PF17681">
    <property type="entry name" value="GCP_N_terminal"/>
    <property type="match status" value="1"/>
</dbReference>
<dbReference type="GO" id="GO:0000922">
    <property type="term" value="C:spindle pole"/>
    <property type="evidence" value="ECO:0007669"/>
    <property type="project" value="InterPro"/>
</dbReference>
<dbReference type="GO" id="GO:0051225">
    <property type="term" value="P:spindle assembly"/>
    <property type="evidence" value="ECO:0007669"/>
    <property type="project" value="TreeGrafter"/>
</dbReference>
<feature type="compositionally biased region" description="Low complexity" evidence="7">
    <location>
        <begin position="765"/>
        <end position="777"/>
    </location>
</feature>
<dbReference type="GO" id="GO:0005874">
    <property type="term" value="C:microtubule"/>
    <property type="evidence" value="ECO:0007669"/>
    <property type="project" value="UniProtKB-KW"/>
</dbReference>
<feature type="compositionally biased region" description="Basic and acidic residues" evidence="7">
    <location>
        <begin position="814"/>
        <end position="829"/>
    </location>
</feature>
<evidence type="ECO:0000256" key="4">
    <source>
        <dbReference type="ARBA" id="ARBA00022701"/>
    </source>
</evidence>
<evidence type="ECO:0000313" key="11">
    <source>
        <dbReference type="Proteomes" id="UP001164286"/>
    </source>
</evidence>
<gene>
    <name evidence="10" type="ORF">MKK02DRAFT_19733</name>
</gene>
<dbReference type="PANTHER" id="PTHR19302">
    <property type="entry name" value="GAMMA TUBULIN COMPLEX PROTEIN"/>
    <property type="match status" value="1"/>
</dbReference>
<dbReference type="InterPro" id="IPR007259">
    <property type="entry name" value="GCP"/>
</dbReference>
<keyword evidence="11" id="KW-1185">Reference proteome</keyword>
<comment type="subcellular location">
    <subcellularLocation>
        <location evidence="1 6">Cytoplasm</location>
        <location evidence="1 6">Cytoskeleton</location>
        <location evidence="1 6">Microtubule organizing center</location>
    </subcellularLocation>
</comment>
<dbReference type="GO" id="GO:0051011">
    <property type="term" value="F:microtubule minus-end binding"/>
    <property type="evidence" value="ECO:0007669"/>
    <property type="project" value="TreeGrafter"/>
</dbReference>
<evidence type="ECO:0000256" key="3">
    <source>
        <dbReference type="ARBA" id="ARBA00022490"/>
    </source>
</evidence>